<accession>A0A7J9HV58</accession>
<reference evidence="1 2" key="1">
    <citation type="journal article" date="2019" name="Genome Biol. Evol.">
        <title>Insights into the evolution of the New World diploid cottons (Gossypium, subgenus Houzingenia) based on genome sequencing.</title>
        <authorList>
            <person name="Grover C.E."/>
            <person name="Arick M.A. 2nd"/>
            <person name="Thrash A."/>
            <person name="Conover J.L."/>
            <person name="Sanders W.S."/>
            <person name="Peterson D.G."/>
            <person name="Frelichowski J.E."/>
            <person name="Scheffler J.A."/>
            <person name="Scheffler B.E."/>
            <person name="Wendel J.F."/>
        </authorList>
    </citation>
    <scope>NUCLEOTIDE SEQUENCE [LARGE SCALE GENOMIC DNA]</scope>
    <source>
        <strain evidence="1">0</strain>
        <tissue evidence="1">Leaf</tissue>
    </source>
</reference>
<gene>
    <name evidence="1" type="ORF">Gohar_027363</name>
</gene>
<proteinExistence type="predicted"/>
<evidence type="ECO:0000313" key="1">
    <source>
        <dbReference type="EMBL" id="MBA0813518.1"/>
    </source>
</evidence>
<dbReference type="EMBL" id="JABFAD010000011">
    <property type="protein sequence ID" value="MBA0813518.1"/>
    <property type="molecule type" value="Genomic_DNA"/>
</dbReference>
<evidence type="ECO:0000313" key="2">
    <source>
        <dbReference type="Proteomes" id="UP000593560"/>
    </source>
</evidence>
<dbReference type="Proteomes" id="UP000593560">
    <property type="component" value="Unassembled WGS sequence"/>
</dbReference>
<dbReference type="AlphaFoldDB" id="A0A7J9HV58"/>
<protein>
    <submittedName>
        <fullName evidence="1">Uncharacterized protein</fullName>
    </submittedName>
</protein>
<name>A0A7J9HV58_9ROSI</name>
<organism evidence="1 2">
    <name type="scientific">Gossypium harknessii</name>
    <dbReference type="NCBI Taxonomy" id="34285"/>
    <lineage>
        <taxon>Eukaryota</taxon>
        <taxon>Viridiplantae</taxon>
        <taxon>Streptophyta</taxon>
        <taxon>Embryophyta</taxon>
        <taxon>Tracheophyta</taxon>
        <taxon>Spermatophyta</taxon>
        <taxon>Magnoliopsida</taxon>
        <taxon>eudicotyledons</taxon>
        <taxon>Gunneridae</taxon>
        <taxon>Pentapetalae</taxon>
        <taxon>rosids</taxon>
        <taxon>malvids</taxon>
        <taxon>Malvales</taxon>
        <taxon>Malvaceae</taxon>
        <taxon>Malvoideae</taxon>
        <taxon>Gossypium</taxon>
    </lineage>
</organism>
<sequence>NSNSPRDIQAAATSAAAALVAANDALFGNEDNDGQGNTSRVVPEKPTTAYEFVDEDMIFDVSNVLANMAEGMLPSPPRLDIDIAADHDFLFIWGLLNTQHDATQPKANMVTNMILFLSYDEGKDQTREDDAIEEPHKLIRNH</sequence>
<dbReference type="OrthoDB" id="1000851at2759"/>
<comment type="caution">
    <text evidence="1">The sequence shown here is derived from an EMBL/GenBank/DDBJ whole genome shotgun (WGS) entry which is preliminary data.</text>
</comment>
<feature type="non-terminal residue" evidence="1">
    <location>
        <position position="142"/>
    </location>
</feature>
<keyword evidence="2" id="KW-1185">Reference proteome</keyword>